<dbReference type="AlphaFoldDB" id="A0A8S1WU05"/>
<dbReference type="OrthoDB" id="10316369at2759"/>
<protein>
    <recommendedName>
        <fullName evidence="4">RING-type domain-containing protein</fullName>
    </recommendedName>
</protein>
<evidence type="ECO:0000313" key="2">
    <source>
        <dbReference type="EMBL" id="CAD8193268.1"/>
    </source>
</evidence>
<reference evidence="2" key="1">
    <citation type="submission" date="2021-01" db="EMBL/GenBank/DDBJ databases">
        <authorList>
            <consortium name="Genoscope - CEA"/>
            <person name="William W."/>
        </authorList>
    </citation>
    <scope>NUCLEOTIDE SEQUENCE</scope>
</reference>
<feature type="compositionally biased region" description="Polar residues" evidence="1">
    <location>
        <begin position="97"/>
        <end position="114"/>
    </location>
</feature>
<feature type="region of interest" description="Disordered" evidence="1">
    <location>
        <begin position="95"/>
        <end position="117"/>
    </location>
</feature>
<gene>
    <name evidence="2" type="ORF">POCTA_138.1.T1040059</name>
</gene>
<evidence type="ECO:0000256" key="1">
    <source>
        <dbReference type="SAM" id="MobiDB-lite"/>
    </source>
</evidence>
<evidence type="ECO:0008006" key="4">
    <source>
        <dbReference type="Google" id="ProtNLM"/>
    </source>
</evidence>
<proteinExistence type="predicted"/>
<name>A0A8S1WU05_PAROT</name>
<sequence>MAIRNSHYFKLQSNNLNYPNQFTLQLDNKNTRLRQIQQDVWDSEYRENLQNQQQQIKLRSISTNEGEQITKVKSPQLPQVLLNYYHNLQLKQECENEQIQSSSSKRNTEGSDQMTQKHDQNCQFYQRNQPKSLSDQIDIVLRQQRQQYKQIEKQNQYYQDILKKQQLELSCDEFRMPDIPSIHTQQQIERQRPASNYLSTKNTSLNCTKSYFMQTYNPICYYCKSEIQDQPIKFICCHSYHQECLSEMVLYQIEQKQKKKPPQCLCGQDIKQQVLLKLPQGQQFIRSLMQKQIKSIFEKYQENLNKCPNCEFRFIQDYRLGKQCFCPNCERTFKIQ</sequence>
<dbReference type="OMA" id="YYCKSEI"/>
<dbReference type="Proteomes" id="UP000683925">
    <property type="component" value="Unassembled WGS sequence"/>
</dbReference>
<organism evidence="2 3">
    <name type="scientific">Paramecium octaurelia</name>
    <dbReference type="NCBI Taxonomy" id="43137"/>
    <lineage>
        <taxon>Eukaryota</taxon>
        <taxon>Sar</taxon>
        <taxon>Alveolata</taxon>
        <taxon>Ciliophora</taxon>
        <taxon>Intramacronucleata</taxon>
        <taxon>Oligohymenophorea</taxon>
        <taxon>Peniculida</taxon>
        <taxon>Parameciidae</taxon>
        <taxon>Paramecium</taxon>
    </lineage>
</organism>
<keyword evidence="3" id="KW-1185">Reference proteome</keyword>
<dbReference type="EMBL" id="CAJJDP010000104">
    <property type="protein sequence ID" value="CAD8193268.1"/>
    <property type="molecule type" value="Genomic_DNA"/>
</dbReference>
<comment type="caution">
    <text evidence="2">The sequence shown here is derived from an EMBL/GenBank/DDBJ whole genome shotgun (WGS) entry which is preliminary data.</text>
</comment>
<evidence type="ECO:0000313" key="3">
    <source>
        <dbReference type="Proteomes" id="UP000683925"/>
    </source>
</evidence>
<accession>A0A8S1WU05</accession>